<reference evidence="2 3" key="1">
    <citation type="journal article" date="2018" name="Int. J. Syst. Evol. Microbiol.">
        <title>Glycomyces paridis sp. nov., isolated from the medicinal plant Paris polyphylla.</title>
        <authorList>
            <person name="Fang X.M."/>
            <person name="Bai J.L."/>
            <person name="Su J."/>
            <person name="Zhao L.L."/>
            <person name="Liu H.Y."/>
            <person name="Ma B.P."/>
            <person name="Zhang Y.Q."/>
            <person name="Yu L.Y."/>
        </authorList>
    </citation>
    <scope>NUCLEOTIDE SEQUENCE [LARGE SCALE GENOMIC DNA]</scope>
    <source>
        <strain evidence="2 3">CPCC 204357</strain>
    </source>
</reference>
<comment type="caution">
    <text evidence="2">The sequence shown here is derived from an EMBL/GenBank/DDBJ whole genome shotgun (WGS) entry which is preliminary data.</text>
</comment>
<protein>
    <submittedName>
        <fullName evidence="2">NUDIX domain-containing protein</fullName>
    </submittedName>
</protein>
<dbReference type="PROSITE" id="PS51462">
    <property type="entry name" value="NUDIX"/>
    <property type="match status" value="1"/>
</dbReference>
<dbReference type="AlphaFoldDB" id="A0A4V4HP28"/>
<name>A0A4V4HP28_9ACTN</name>
<dbReference type="SUPFAM" id="SSF55811">
    <property type="entry name" value="Nudix"/>
    <property type="match status" value="1"/>
</dbReference>
<dbReference type="Gene3D" id="3.90.79.10">
    <property type="entry name" value="Nucleoside Triphosphate Pyrophosphohydrolase"/>
    <property type="match status" value="1"/>
</dbReference>
<dbReference type="Pfam" id="PF00293">
    <property type="entry name" value="NUDIX"/>
    <property type="match status" value="1"/>
</dbReference>
<dbReference type="InterPro" id="IPR015797">
    <property type="entry name" value="NUDIX_hydrolase-like_dom_sf"/>
</dbReference>
<evidence type="ECO:0000313" key="2">
    <source>
        <dbReference type="EMBL" id="THV28286.1"/>
    </source>
</evidence>
<feature type="domain" description="Nudix hydrolase" evidence="1">
    <location>
        <begin position="7"/>
        <end position="157"/>
    </location>
</feature>
<dbReference type="EMBL" id="STGX01000008">
    <property type="protein sequence ID" value="THV28286.1"/>
    <property type="molecule type" value="Genomic_DNA"/>
</dbReference>
<dbReference type="Proteomes" id="UP000305792">
    <property type="component" value="Unassembled WGS sequence"/>
</dbReference>
<proteinExistence type="predicted"/>
<evidence type="ECO:0000259" key="1">
    <source>
        <dbReference type="PROSITE" id="PS51462"/>
    </source>
</evidence>
<organism evidence="2 3">
    <name type="scientific">Glycomyces paridis</name>
    <dbReference type="NCBI Taxonomy" id="2126555"/>
    <lineage>
        <taxon>Bacteria</taxon>
        <taxon>Bacillati</taxon>
        <taxon>Actinomycetota</taxon>
        <taxon>Actinomycetes</taxon>
        <taxon>Glycomycetales</taxon>
        <taxon>Glycomycetaceae</taxon>
        <taxon>Glycomyces</taxon>
    </lineage>
</organism>
<accession>A0A4V4HP28</accession>
<dbReference type="OrthoDB" id="9804442at2"/>
<gene>
    <name evidence="2" type="ORF">E9998_11760</name>
</gene>
<dbReference type="RefSeq" id="WP_136529897.1">
    <property type="nucleotide sequence ID" value="NZ_STGX01000008.1"/>
</dbReference>
<dbReference type="InterPro" id="IPR000086">
    <property type="entry name" value="NUDIX_hydrolase_dom"/>
</dbReference>
<sequence>MPVFLEFRQRAAAYVLRRLPGRAEVEVLVMLHRDQPDAGVQVPGGGAHGHGHETIGEAAMREAREETGVEGLVFGEALGSKLMRVSDFAEEYQVTTYCWLRTEDPRDAWNHTVTSGDGDNGLRMHCEFRPAREAGIDWEMDGFLPHAVSRFASGTLPTAD</sequence>
<keyword evidence="3" id="KW-1185">Reference proteome</keyword>
<evidence type="ECO:0000313" key="3">
    <source>
        <dbReference type="Proteomes" id="UP000305792"/>
    </source>
</evidence>